<dbReference type="InterPro" id="IPR013561">
    <property type="entry name" value="FilR1_middle_dom"/>
</dbReference>
<dbReference type="InterPro" id="IPR036390">
    <property type="entry name" value="WH_DNA-bd_sf"/>
</dbReference>
<dbReference type="Gene3D" id="1.10.10.10">
    <property type="entry name" value="Winged helix-like DNA-binding domain superfamily/Winged helix DNA-binding domain"/>
    <property type="match status" value="1"/>
</dbReference>
<dbReference type="InterPro" id="IPR011991">
    <property type="entry name" value="ArsR-like_HTH"/>
</dbReference>
<evidence type="ECO:0000313" key="5">
    <source>
        <dbReference type="EMBL" id="ACM56266.1"/>
    </source>
</evidence>
<name>B9LUA9_HALLT</name>
<keyword evidence="1" id="KW-0175">Coiled coil</keyword>
<dbReference type="AlphaFoldDB" id="B9LUA9"/>
<dbReference type="CDD" id="cd00090">
    <property type="entry name" value="HTH_ARSR"/>
    <property type="match status" value="1"/>
</dbReference>
<feature type="compositionally biased region" description="Basic and acidic residues" evidence="2">
    <location>
        <begin position="292"/>
        <end position="301"/>
    </location>
</feature>
<evidence type="ECO:0000259" key="3">
    <source>
        <dbReference type="Pfam" id="PF08350"/>
    </source>
</evidence>
<dbReference type="InterPro" id="IPR057527">
    <property type="entry name" value="HVO_A0261-like_N"/>
</dbReference>
<dbReference type="SUPFAM" id="SSF46785">
    <property type="entry name" value="Winged helix' DNA-binding domain"/>
    <property type="match status" value="1"/>
</dbReference>
<keyword evidence="6" id="KW-1185">Reference proteome</keyword>
<dbReference type="eggNOG" id="arCOG02809">
    <property type="taxonomic scope" value="Archaea"/>
</dbReference>
<feature type="domain" description="HVO-A0261-like N-terminal" evidence="4">
    <location>
        <begin position="11"/>
        <end position="80"/>
    </location>
</feature>
<dbReference type="Proteomes" id="UP000000740">
    <property type="component" value="Chromosome 1"/>
</dbReference>
<feature type="coiled-coil region" evidence="1">
    <location>
        <begin position="8"/>
        <end position="52"/>
    </location>
</feature>
<dbReference type="InterPro" id="IPR036388">
    <property type="entry name" value="WH-like_DNA-bd_sf"/>
</dbReference>
<accession>B9LUA9</accession>
<dbReference type="KEGG" id="hla:Hlac_0664"/>
<gene>
    <name evidence="5" type="ordered locus">Hlac_0664</name>
</gene>
<evidence type="ECO:0000313" key="6">
    <source>
        <dbReference type="Proteomes" id="UP000000740"/>
    </source>
</evidence>
<dbReference type="Pfam" id="PF08350">
    <property type="entry name" value="FilR1_middle"/>
    <property type="match status" value="1"/>
</dbReference>
<sequence>MEAPSALVEVVERRLDFLERLAEGALRKHELVDELDHSRSTVNRAIDELEAAGLVAGETDGYRTTLTGRLLAQSYRRFLTVAADVDAASETLAPLGPDIALSPAALRDADTYRAAAPDPYRPLERLDAVLADADSIAAALPTLPSPRLLDRCRSTAAAGGSVDLALTDRTYHHAREHYADTLGGLAAGDDAAVVIADGIDVGCLVADETAVLVVFDDDGGVHGIAESTDTEAVEWVRERVCTLCKAGYDVTNELAAIRDARDRGCEEPDGAGDTGDRTTEGTEPAGSTTGRGGHDENTSDAKADGFTAVEARALADLGRVAAERGDVETAVDRLTAAIDLGYRIESVRAVVPAAEELAALLAAHPDSDELDVDAPGSIPESAATDPAAYRDLADRWRVDGDAVAADFTTSESEAR</sequence>
<reference evidence="5 6" key="1">
    <citation type="journal article" date="2016" name="Stand. Genomic Sci.">
        <title>Complete genome sequence of the Antarctic Halorubrum lacusprofundi type strain ACAM 34.</title>
        <authorList>
            <person name="Anderson I.J."/>
            <person name="DasSarma P."/>
            <person name="Lucas S."/>
            <person name="Copeland A."/>
            <person name="Lapidus A."/>
            <person name="Del Rio T.G."/>
            <person name="Tice H."/>
            <person name="Dalin E."/>
            <person name="Bruce D.C."/>
            <person name="Goodwin L."/>
            <person name="Pitluck S."/>
            <person name="Sims D."/>
            <person name="Brettin T.S."/>
            <person name="Detter J.C."/>
            <person name="Han C.S."/>
            <person name="Larimer F."/>
            <person name="Hauser L."/>
            <person name="Land M."/>
            <person name="Ivanova N."/>
            <person name="Richardson P."/>
            <person name="Cavicchioli R."/>
            <person name="DasSarma S."/>
            <person name="Woese C.R."/>
            <person name="Kyrpides N.C."/>
        </authorList>
    </citation>
    <scope>NUCLEOTIDE SEQUENCE [LARGE SCALE GENOMIC DNA]</scope>
    <source>
        <strain evidence="6">ATCC 49239 / DSM 5036 / JCM 8891 / ACAM 34</strain>
    </source>
</reference>
<dbReference type="Pfam" id="PF25213">
    <property type="entry name" value="HVO_A0261_N"/>
    <property type="match status" value="1"/>
</dbReference>
<dbReference type="HOGENOM" id="CLU_661580_0_0_2"/>
<dbReference type="EMBL" id="CP001365">
    <property type="protein sequence ID" value="ACM56266.1"/>
    <property type="molecule type" value="Genomic_DNA"/>
</dbReference>
<proteinExistence type="predicted"/>
<organism evidence="5 6">
    <name type="scientific">Halorubrum lacusprofundi (strain ATCC 49239 / DSM 5036 / JCM 8891 / ACAM 34)</name>
    <dbReference type="NCBI Taxonomy" id="416348"/>
    <lineage>
        <taxon>Archaea</taxon>
        <taxon>Methanobacteriati</taxon>
        <taxon>Methanobacteriota</taxon>
        <taxon>Stenosarchaea group</taxon>
        <taxon>Halobacteria</taxon>
        <taxon>Halobacteriales</taxon>
        <taxon>Haloferacaceae</taxon>
        <taxon>Halorubrum</taxon>
    </lineage>
</organism>
<evidence type="ECO:0000259" key="4">
    <source>
        <dbReference type="Pfam" id="PF25213"/>
    </source>
</evidence>
<dbReference type="RefSeq" id="WP_012659898.1">
    <property type="nucleotide sequence ID" value="NC_012029.1"/>
</dbReference>
<evidence type="ECO:0000256" key="2">
    <source>
        <dbReference type="SAM" id="MobiDB-lite"/>
    </source>
</evidence>
<feature type="domain" description="Methanogenesis regulatory protein FilR1 middle" evidence="3">
    <location>
        <begin position="119"/>
        <end position="240"/>
    </location>
</feature>
<feature type="region of interest" description="Disordered" evidence="2">
    <location>
        <begin position="263"/>
        <end position="301"/>
    </location>
</feature>
<protein>
    <submittedName>
        <fullName evidence="5">Transcriptional regulator protein-like protein</fullName>
    </submittedName>
</protein>
<dbReference type="GeneID" id="7401799"/>
<evidence type="ECO:0000256" key="1">
    <source>
        <dbReference type="SAM" id="Coils"/>
    </source>
</evidence>